<dbReference type="Pfam" id="PF00291">
    <property type="entry name" value="PALP"/>
    <property type="match status" value="1"/>
</dbReference>
<reference evidence="5" key="1">
    <citation type="submission" date="2021-01" db="EMBL/GenBank/DDBJ databases">
        <authorList>
            <person name="Corre E."/>
            <person name="Pelletier E."/>
            <person name="Niang G."/>
            <person name="Scheremetjew M."/>
            <person name="Finn R."/>
            <person name="Kale V."/>
            <person name="Holt S."/>
            <person name="Cochrane G."/>
            <person name="Meng A."/>
            <person name="Brown T."/>
            <person name="Cohen L."/>
        </authorList>
    </citation>
    <scope>NUCLEOTIDE SEQUENCE</scope>
    <source>
        <strain evidence="5">MM31A-1</strain>
    </source>
</reference>
<evidence type="ECO:0000259" key="4">
    <source>
        <dbReference type="Pfam" id="PF00291"/>
    </source>
</evidence>
<gene>
    <name evidence="5" type="ORF">CDEB00056_LOCUS16207</name>
</gene>
<comment type="cofactor">
    <cofactor evidence="1">
        <name>pyridoxal 5'-phosphate</name>
        <dbReference type="ChEBI" id="CHEBI:597326"/>
    </cofactor>
</comment>
<comment type="similarity">
    <text evidence="2">Belongs to the ACC deaminase/D-cysteine desulfhydrase family.</text>
</comment>
<evidence type="ECO:0000313" key="5">
    <source>
        <dbReference type="EMBL" id="CAE0471354.1"/>
    </source>
</evidence>
<accession>A0A7S3QBL4</accession>
<dbReference type="InterPro" id="IPR027278">
    <property type="entry name" value="ACCD_DCysDesulf"/>
</dbReference>
<dbReference type="PANTHER" id="PTHR43780:SF2">
    <property type="entry name" value="1-AMINOCYCLOPROPANE-1-CARBOXYLATE DEAMINASE-RELATED"/>
    <property type="match status" value="1"/>
</dbReference>
<protein>
    <recommendedName>
        <fullName evidence="4">Tryptophan synthase beta chain-like PALP domain-containing protein</fullName>
    </recommendedName>
</protein>
<evidence type="ECO:0000256" key="2">
    <source>
        <dbReference type="ARBA" id="ARBA00008639"/>
    </source>
</evidence>
<feature type="domain" description="Tryptophan synthase beta chain-like PALP" evidence="4">
    <location>
        <begin position="97"/>
        <end position="458"/>
    </location>
</feature>
<organism evidence="5">
    <name type="scientific">Chaetoceros debilis</name>
    <dbReference type="NCBI Taxonomy" id="122233"/>
    <lineage>
        <taxon>Eukaryota</taxon>
        <taxon>Sar</taxon>
        <taxon>Stramenopiles</taxon>
        <taxon>Ochrophyta</taxon>
        <taxon>Bacillariophyta</taxon>
        <taxon>Coscinodiscophyceae</taxon>
        <taxon>Chaetocerotophycidae</taxon>
        <taxon>Chaetocerotales</taxon>
        <taxon>Chaetocerotaceae</taxon>
        <taxon>Chaetoceros</taxon>
    </lineage>
</organism>
<keyword evidence="3" id="KW-0663">Pyridoxal phosphate</keyword>
<dbReference type="PANTHER" id="PTHR43780">
    <property type="entry name" value="1-AMINOCYCLOPROPANE-1-CARBOXYLATE DEAMINASE-RELATED"/>
    <property type="match status" value="1"/>
</dbReference>
<dbReference type="GO" id="GO:0019148">
    <property type="term" value="F:D-cysteine desulfhydrase activity"/>
    <property type="evidence" value="ECO:0007669"/>
    <property type="project" value="TreeGrafter"/>
</dbReference>
<dbReference type="InterPro" id="IPR036052">
    <property type="entry name" value="TrpB-like_PALP_sf"/>
</dbReference>
<dbReference type="EMBL" id="HBIO01021066">
    <property type="protein sequence ID" value="CAE0471354.1"/>
    <property type="molecule type" value="Transcribed_RNA"/>
</dbReference>
<dbReference type="InterPro" id="IPR001926">
    <property type="entry name" value="TrpB-like_PALP"/>
</dbReference>
<name>A0A7S3QBL4_9STRA</name>
<sequence>MKRISSIFSTAYFSISLILTIATVTGAMSITSPKTLHKYVAPSFARAFFRNIPTHKLRIANLPTPIHQVEPYEYNDLGSGKGSGSSKTSILQPLWDLNITLLMKRDDMSGGVELGGNKIRKLEFLLADALQEQNNEDGTGSRKCDAVVTIGGEQSNHCRATAAACRMVGLEPHLILRTRRANQVEKAKIEENEDTFGYIGNVMFDRMVGAHIHMCTPGEYGRFGNKALVERVCRDIETESSSSSSSKKKRKAYPIPVGGSNAMGTWGYIDAVDELVQQLKIGENTSTSDDDGGDDKSDLYESIDHIVFACGSGGTATGITLGIGLAYYELNEQPPRVHAVGVCDDPDYFYAEIESIGNEMGLELTTKSLTRSLSSNDSSISSSIMEFVKGLVQIHQGKGLGYASSTQEELDFIAEFALETGVVLDPVYSGKALYQFIKEVMNKPEEFRNSRIMFWHTGGSLGVYDKIDALAPSLERLSGISRMDVYGKKMVGDD</sequence>
<evidence type="ECO:0000256" key="3">
    <source>
        <dbReference type="ARBA" id="ARBA00022898"/>
    </source>
</evidence>
<dbReference type="SUPFAM" id="SSF53686">
    <property type="entry name" value="Tryptophan synthase beta subunit-like PLP-dependent enzymes"/>
    <property type="match status" value="1"/>
</dbReference>
<dbReference type="Gene3D" id="3.40.50.1100">
    <property type="match status" value="2"/>
</dbReference>
<dbReference type="AlphaFoldDB" id="A0A7S3QBL4"/>
<proteinExistence type="inferred from homology"/>
<evidence type="ECO:0000256" key="1">
    <source>
        <dbReference type="ARBA" id="ARBA00001933"/>
    </source>
</evidence>